<dbReference type="GO" id="GO:0004519">
    <property type="term" value="F:endonuclease activity"/>
    <property type="evidence" value="ECO:0007669"/>
    <property type="project" value="UniProtKB-KW"/>
</dbReference>
<evidence type="ECO:0000256" key="2">
    <source>
        <dbReference type="ARBA" id="ARBA00022759"/>
    </source>
</evidence>
<accession>A0A6C0I7C3</accession>
<evidence type="ECO:0000256" key="5">
    <source>
        <dbReference type="ARBA" id="ARBA00022801"/>
    </source>
</evidence>
<keyword evidence="4" id="KW-0228">DNA excision</keyword>
<dbReference type="EMBL" id="MN740111">
    <property type="protein sequence ID" value="QHT88216.1"/>
    <property type="molecule type" value="Genomic_DNA"/>
</dbReference>
<evidence type="ECO:0000256" key="3">
    <source>
        <dbReference type="ARBA" id="ARBA00022763"/>
    </source>
</evidence>
<dbReference type="GO" id="GO:0006289">
    <property type="term" value="P:nucleotide-excision repair"/>
    <property type="evidence" value="ECO:0007669"/>
    <property type="project" value="InterPro"/>
</dbReference>
<reference evidence="7" key="1">
    <citation type="journal article" date="2020" name="Nature">
        <title>Giant virus diversity and host interactions through global metagenomics.</title>
        <authorList>
            <person name="Schulz F."/>
            <person name="Roux S."/>
            <person name="Paez-Espino D."/>
            <person name="Jungbluth S."/>
            <person name="Walsh D.A."/>
            <person name="Denef V.J."/>
            <person name="McMahon K.D."/>
            <person name="Konstantinidis K.T."/>
            <person name="Eloe-Fadrosh E.A."/>
            <person name="Kyrpides N.C."/>
            <person name="Woyke T."/>
        </authorList>
    </citation>
    <scope>NUCLEOTIDE SEQUENCE</scope>
    <source>
        <strain evidence="7">GVMAG-M-3300023184-24</strain>
    </source>
</reference>
<dbReference type="Pfam" id="PF03851">
    <property type="entry name" value="UvdE"/>
    <property type="match status" value="1"/>
</dbReference>
<keyword evidence="1" id="KW-0540">Nuclease</keyword>
<evidence type="ECO:0000256" key="4">
    <source>
        <dbReference type="ARBA" id="ARBA00022769"/>
    </source>
</evidence>
<dbReference type="NCBIfam" id="TIGR00629">
    <property type="entry name" value="uvde"/>
    <property type="match status" value="1"/>
</dbReference>
<dbReference type="InterPro" id="IPR036237">
    <property type="entry name" value="Xyl_isomerase-like_sf"/>
</dbReference>
<sequence>MKHSEQYYHQYKSRICLGLCCINTELRERKKFPVFNSRTCIRKNFTVEKAKELALQNVRDLPEMMTWNYDNNIQCFRLSSDMFPHFTDNETDKYSIDFAEEDLLLAGGLAKAFGQRVLMHPGQYNQVGAHNKKIFEKTVEDLEHHANILDTMDIGKDGVIIVHGGGTYGDKENTKRRWIEQFDDLPTCVKNRLVIENCERQYTTRDCLDIAEECGIPVVFDFHHYECYNIINKSKKQEQIMDLIPEVIETWQKTNRNRIVMHVSEQGSGKIGHHSDYIENIPSEIFTILDEFPSITIDLEVEAKMKEKAILKLYNKYKGLF</sequence>
<evidence type="ECO:0000256" key="6">
    <source>
        <dbReference type="ARBA" id="ARBA00023204"/>
    </source>
</evidence>
<keyword evidence="5" id="KW-0378">Hydrolase</keyword>
<protein>
    <submittedName>
        <fullName evidence="7">Uncharacterized protein</fullName>
    </submittedName>
</protein>
<dbReference type="PANTHER" id="PTHR31290:SF5">
    <property type="entry name" value="UV-DAMAGE ENDONUCLEASE"/>
    <property type="match status" value="1"/>
</dbReference>
<dbReference type="GO" id="GO:0016787">
    <property type="term" value="F:hydrolase activity"/>
    <property type="evidence" value="ECO:0007669"/>
    <property type="project" value="UniProtKB-KW"/>
</dbReference>
<organism evidence="7">
    <name type="scientific">viral metagenome</name>
    <dbReference type="NCBI Taxonomy" id="1070528"/>
    <lineage>
        <taxon>unclassified sequences</taxon>
        <taxon>metagenomes</taxon>
        <taxon>organismal metagenomes</taxon>
    </lineage>
</organism>
<keyword evidence="2" id="KW-0255">Endonuclease</keyword>
<evidence type="ECO:0000256" key="1">
    <source>
        <dbReference type="ARBA" id="ARBA00022722"/>
    </source>
</evidence>
<dbReference type="Gene3D" id="3.20.20.150">
    <property type="entry name" value="Divalent-metal-dependent TIM barrel enzymes"/>
    <property type="match status" value="1"/>
</dbReference>
<dbReference type="SUPFAM" id="SSF51658">
    <property type="entry name" value="Xylose isomerase-like"/>
    <property type="match status" value="1"/>
</dbReference>
<keyword evidence="6" id="KW-0234">DNA repair</keyword>
<dbReference type="AlphaFoldDB" id="A0A6C0I7C3"/>
<dbReference type="GO" id="GO:0009411">
    <property type="term" value="P:response to UV"/>
    <property type="evidence" value="ECO:0007669"/>
    <property type="project" value="InterPro"/>
</dbReference>
<proteinExistence type="predicted"/>
<dbReference type="PANTHER" id="PTHR31290">
    <property type="entry name" value="UV-DAMAGE ENDONUCLEASE"/>
    <property type="match status" value="1"/>
</dbReference>
<dbReference type="InterPro" id="IPR004601">
    <property type="entry name" value="UvdE"/>
</dbReference>
<keyword evidence="3" id="KW-0227">DNA damage</keyword>
<name>A0A6C0I7C3_9ZZZZ</name>
<evidence type="ECO:0000313" key="7">
    <source>
        <dbReference type="EMBL" id="QHT88216.1"/>
    </source>
</evidence>